<evidence type="ECO:0000313" key="1">
    <source>
        <dbReference type="EMBL" id="QED26372.1"/>
    </source>
</evidence>
<reference evidence="1 2" key="1">
    <citation type="submission" date="2019-08" db="EMBL/GenBank/DDBJ databases">
        <authorList>
            <person name="Liang Q."/>
        </authorList>
    </citation>
    <scope>NUCLEOTIDE SEQUENCE [LARGE SCALE GENOMIC DNA]</scope>
    <source>
        <strain evidence="1 2">V1718</strain>
    </source>
</reference>
<dbReference type="RefSeq" id="WP_146957760.1">
    <property type="nucleotide sequence ID" value="NZ_CP042467.1"/>
</dbReference>
<dbReference type="Gene3D" id="3.90.1720.10">
    <property type="entry name" value="endopeptidase domain like (from Nostoc punctiforme)"/>
    <property type="match status" value="1"/>
</dbReference>
<dbReference type="Proteomes" id="UP000321595">
    <property type="component" value="Chromosome"/>
</dbReference>
<dbReference type="EMBL" id="CP042467">
    <property type="protein sequence ID" value="QED26372.1"/>
    <property type="molecule type" value="Genomic_DNA"/>
</dbReference>
<gene>
    <name evidence="1" type="ORF">FRD01_03730</name>
</gene>
<dbReference type="PROSITE" id="PS00018">
    <property type="entry name" value="EF_HAND_1"/>
    <property type="match status" value="1"/>
</dbReference>
<evidence type="ECO:0008006" key="3">
    <source>
        <dbReference type="Google" id="ProtNLM"/>
    </source>
</evidence>
<dbReference type="InterPro" id="IPR018247">
    <property type="entry name" value="EF_Hand_1_Ca_BS"/>
</dbReference>
<keyword evidence="2" id="KW-1185">Reference proteome</keyword>
<organism evidence="1 2">
    <name type="scientific">Microvenator marinus</name>
    <dbReference type="NCBI Taxonomy" id="2600177"/>
    <lineage>
        <taxon>Bacteria</taxon>
        <taxon>Deltaproteobacteria</taxon>
        <taxon>Bradymonadales</taxon>
        <taxon>Microvenatoraceae</taxon>
        <taxon>Microvenator</taxon>
    </lineage>
</organism>
<dbReference type="OrthoDB" id="1186753at2"/>
<evidence type="ECO:0000313" key="2">
    <source>
        <dbReference type="Proteomes" id="UP000321595"/>
    </source>
</evidence>
<proteinExistence type="predicted"/>
<dbReference type="AlphaFoldDB" id="A0A5B8XKN9"/>
<name>A0A5B8XKN9_9DELT</name>
<sequence length="285" mass="31809">MKLDITQIKDTFQSGIDLENERVHIAAKHAGLHEDTLAAMDQNSDGVLDRAELHSLKLLLDTADADDEGIDLGYNADGKVGGDTVLWHGLAESIRDPRERILAVARTALQDPRLEEGYKGQERMLSHNTIHKGERVGDLIETRFENTYKCNLFVGDALWRAGFEVPLTRGDGWTHISSAEAWLKSPIFKTISAEDVQPGDIVVIDDLTTRGSGGAHIEIVTEINGKDVVAIGSRWTENGVFEDADRLYEFRDATRVESGGYQVGDQEFRFLRHRDMETPQAQLRI</sequence>
<protein>
    <recommendedName>
        <fullName evidence="3">CHAP domain-containing protein</fullName>
    </recommendedName>
</protein>
<accession>A0A5B8XKN9</accession>
<dbReference type="KEGG" id="bbae:FRD01_03730"/>